<gene>
    <name evidence="2" type="ORF">GCM10007888_38460</name>
</gene>
<evidence type="ECO:0000313" key="3">
    <source>
        <dbReference type="Proteomes" id="UP001156856"/>
    </source>
</evidence>
<organism evidence="2 3">
    <name type="scientific">Methylobacterium oxalidis</name>
    <dbReference type="NCBI Taxonomy" id="944322"/>
    <lineage>
        <taxon>Bacteria</taxon>
        <taxon>Pseudomonadati</taxon>
        <taxon>Pseudomonadota</taxon>
        <taxon>Alphaproteobacteria</taxon>
        <taxon>Hyphomicrobiales</taxon>
        <taxon>Methylobacteriaceae</taxon>
        <taxon>Methylobacterium</taxon>
    </lineage>
</organism>
<dbReference type="Proteomes" id="UP001156856">
    <property type="component" value="Unassembled WGS sequence"/>
</dbReference>
<protein>
    <recommendedName>
        <fullName evidence="4">Collagen-like protein</fullName>
    </recommendedName>
</protein>
<dbReference type="PANTHER" id="PTHR24637">
    <property type="entry name" value="COLLAGEN"/>
    <property type="match status" value="1"/>
</dbReference>
<feature type="region of interest" description="Disordered" evidence="1">
    <location>
        <begin position="146"/>
        <end position="199"/>
    </location>
</feature>
<proteinExistence type="predicted"/>
<evidence type="ECO:0000313" key="2">
    <source>
        <dbReference type="EMBL" id="GLS65464.1"/>
    </source>
</evidence>
<feature type="region of interest" description="Disordered" evidence="1">
    <location>
        <begin position="54"/>
        <end position="88"/>
    </location>
</feature>
<keyword evidence="3" id="KW-1185">Reference proteome</keyword>
<feature type="compositionally biased region" description="Basic and acidic residues" evidence="1">
    <location>
        <begin position="59"/>
        <end position="77"/>
    </location>
</feature>
<feature type="compositionally biased region" description="Basic and acidic residues" evidence="1">
    <location>
        <begin position="13"/>
        <end position="26"/>
    </location>
</feature>
<feature type="region of interest" description="Disordered" evidence="1">
    <location>
        <begin position="1"/>
        <end position="30"/>
    </location>
</feature>
<sequence>MDGKDGAQGTPGRDGDDGKDGQDGRDGVGLASALIGRSGELVITLTNGETRELGAVVGRDGRDGADGAPGRDGERGADGLGFEDMDESLEDGGRTIVRRYRRGDEVKEFRHALSVPLDRGVYKAGETYKPGDGVTWGGSWWLAQKETSTRPGESDDWRLAVKRGRDGRDGKDGERGPQGKQGEAGRDLTQIGADGAKWR</sequence>
<evidence type="ECO:0008006" key="4">
    <source>
        <dbReference type="Google" id="ProtNLM"/>
    </source>
</evidence>
<evidence type="ECO:0000256" key="1">
    <source>
        <dbReference type="SAM" id="MobiDB-lite"/>
    </source>
</evidence>
<feature type="compositionally biased region" description="Basic and acidic residues" evidence="1">
    <location>
        <begin position="152"/>
        <end position="177"/>
    </location>
</feature>
<reference evidence="3" key="1">
    <citation type="journal article" date="2019" name="Int. J. Syst. Evol. Microbiol.">
        <title>The Global Catalogue of Microorganisms (GCM) 10K type strain sequencing project: providing services to taxonomists for standard genome sequencing and annotation.</title>
        <authorList>
            <consortium name="The Broad Institute Genomics Platform"/>
            <consortium name="The Broad Institute Genome Sequencing Center for Infectious Disease"/>
            <person name="Wu L."/>
            <person name="Ma J."/>
        </authorList>
    </citation>
    <scope>NUCLEOTIDE SEQUENCE [LARGE SCALE GENOMIC DNA]</scope>
    <source>
        <strain evidence="3">NBRC 107715</strain>
    </source>
</reference>
<accession>A0ABQ6DMZ9</accession>
<dbReference type="EMBL" id="BSPK01000072">
    <property type="protein sequence ID" value="GLS65464.1"/>
    <property type="molecule type" value="Genomic_DNA"/>
</dbReference>
<comment type="caution">
    <text evidence="2">The sequence shown here is derived from an EMBL/GenBank/DDBJ whole genome shotgun (WGS) entry which is preliminary data.</text>
</comment>
<name>A0ABQ6DMZ9_9HYPH</name>